<protein>
    <submittedName>
        <fullName evidence="1">Uncharacterized protein</fullName>
    </submittedName>
</protein>
<proteinExistence type="predicted"/>
<organism evidence="1">
    <name type="scientific">Nonomuraea gerenzanensis</name>
    <dbReference type="NCBI Taxonomy" id="93944"/>
    <lineage>
        <taxon>Bacteria</taxon>
        <taxon>Bacillati</taxon>
        <taxon>Actinomycetota</taxon>
        <taxon>Actinomycetes</taxon>
        <taxon>Streptosporangiales</taxon>
        <taxon>Streptosporangiaceae</taxon>
        <taxon>Nonomuraea</taxon>
    </lineage>
</organism>
<gene>
    <name evidence="1" type="ORF">BN4615_P5390</name>
</gene>
<dbReference type="AlphaFoldDB" id="A0A1M4EAS0"/>
<accession>A0A1M4EAS0</accession>
<reference evidence="1" key="1">
    <citation type="submission" date="2016-04" db="EMBL/GenBank/DDBJ databases">
        <authorList>
            <person name="Evans L.H."/>
            <person name="Alamgir A."/>
            <person name="Owens N."/>
            <person name="Weber N.D."/>
            <person name="Virtaneva K."/>
            <person name="Barbian K."/>
            <person name="Babar A."/>
            <person name="Rosenke K."/>
        </authorList>
    </citation>
    <scope>NUCLEOTIDE SEQUENCE</scope>
    <source>
        <strain evidence="1">Nono1</strain>
    </source>
</reference>
<dbReference type="RefSeq" id="WP_225275217.1">
    <property type="nucleotide sequence ID" value="NZ_CP084058.1"/>
</dbReference>
<evidence type="ECO:0000313" key="1">
    <source>
        <dbReference type="EMBL" id="SBO95874.1"/>
    </source>
</evidence>
<dbReference type="EMBL" id="LT559118">
    <property type="protein sequence ID" value="SBO95874.1"/>
    <property type="molecule type" value="Genomic_DNA"/>
</dbReference>
<sequence>MVIQLTMRQAHGLPLPATPVDGIRIMALLPAGWHKDLAQATGAIVIRVRPDEPLTSAQVGERVREILANPEVDRWELVGCHRLVTREAREDDR</sequence>
<name>A0A1M4EAS0_9ACTN</name>